<feature type="compositionally biased region" description="Basic and acidic residues" evidence="1">
    <location>
        <begin position="189"/>
        <end position="199"/>
    </location>
</feature>
<dbReference type="SUPFAM" id="SSF53955">
    <property type="entry name" value="Lysozyme-like"/>
    <property type="match status" value="1"/>
</dbReference>
<comment type="caution">
    <text evidence="3">The sequence shown here is derived from an EMBL/GenBank/DDBJ whole genome shotgun (WGS) entry which is preliminary data.</text>
</comment>
<name>A0A6I4MK33_9ACTN</name>
<proteinExistence type="predicted"/>
<feature type="region of interest" description="Disordered" evidence="1">
    <location>
        <begin position="189"/>
        <end position="210"/>
    </location>
</feature>
<gene>
    <name evidence="3" type="ORF">F8568_027125</name>
</gene>
<evidence type="ECO:0000256" key="2">
    <source>
        <dbReference type="SAM" id="Phobius"/>
    </source>
</evidence>
<sequence>MPQSHGTRRRTGSASGRTRSEQRRGGRGRAAERGAGGRGAARVPAPRQSPEALDALASSDPYGPSGPSGPYGGGPRDLPARYRPEKRRRAWKLLTHNVTITVAGIAVLAGAVVFVDWNKLLGEADPPKVAANGPVSTNDMLARLQGFDMDAITADSIASAKERAYKEHQAYLKKLKEQAKKDAAARAKLKAEKEKERLAKSNPSAAQNKAYGKKMNAAKGWGNCWSSLLTLWNHESGWNERAVNPGSGAYGIPQALPGSKLASAGADWRTSSPTQIAWGLGYIKARYHDPCGAWSWWSAHHWY</sequence>
<feature type="region of interest" description="Disordered" evidence="1">
    <location>
        <begin position="1"/>
        <end position="81"/>
    </location>
</feature>
<organism evidence="3 4">
    <name type="scientific">Actinomadura physcomitrii</name>
    <dbReference type="NCBI Taxonomy" id="2650748"/>
    <lineage>
        <taxon>Bacteria</taxon>
        <taxon>Bacillati</taxon>
        <taxon>Actinomycetota</taxon>
        <taxon>Actinomycetes</taxon>
        <taxon>Streptosporangiales</taxon>
        <taxon>Thermomonosporaceae</taxon>
        <taxon>Actinomadura</taxon>
    </lineage>
</organism>
<evidence type="ECO:0000313" key="3">
    <source>
        <dbReference type="EMBL" id="MWA03991.1"/>
    </source>
</evidence>
<keyword evidence="2" id="KW-0812">Transmembrane</keyword>
<accession>A0A6I4MK33</accession>
<reference evidence="3" key="1">
    <citation type="submission" date="2019-12" db="EMBL/GenBank/DDBJ databases">
        <title>Actinomadura physcomitrii sp. nov., a novel actinomycete isolated from moss [Physcomitrium sphaericum (Ludw) Fuernr].</title>
        <authorList>
            <person name="Zhuang X."/>
        </authorList>
    </citation>
    <scope>NUCLEOTIDE SEQUENCE [LARGE SCALE GENOMIC DNA]</scope>
    <source>
        <strain evidence="3">LD22</strain>
    </source>
</reference>
<keyword evidence="2" id="KW-1133">Transmembrane helix</keyword>
<dbReference type="AlphaFoldDB" id="A0A6I4MK33"/>
<feature type="compositionally biased region" description="Basic residues" evidence="1">
    <location>
        <begin position="1"/>
        <end position="11"/>
    </location>
</feature>
<keyword evidence="4" id="KW-1185">Reference proteome</keyword>
<evidence type="ECO:0000313" key="4">
    <source>
        <dbReference type="Proteomes" id="UP000462055"/>
    </source>
</evidence>
<protein>
    <submittedName>
        <fullName evidence="3">Lytic transglycosylase domain-containing protein</fullName>
    </submittedName>
</protein>
<dbReference type="Proteomes" id="UP000462055">
    <property type="component" value="Unassembled WGS sequence"/>
</dbReference>
<dbReference type="Gene3D" id="1.10.530.10">
    <property type="match status" value="1"/>
</dbReference>
<evidence type="ECO:0000256" key="1">
    <source>
        <dbReference type="SAM" id="MobiDB-lite"/>
    </source>
</evidence>
<feature type="transmembrane region" description="Helical" evidence="2">
    <location>
        <begin position="93"/>
        <end position="115"/>
    </location>
</feature>
<dbReference type="RefSeq" id="WP_151596515.1">
    <property type="nucleotide sequence ID" value="NZ_WBMS02000023.1"/>
</dbReference>
<dbReference type="EMBL" id="WBMS02000023">
    <property type="protein sequence ID" value="MWA03991.1"/>
    <property type="molecule type" value="Genomic_DNA"/>
</dbReference>
<keyword evidence="2" id="KW-0472">Membrane</keyword>
<feature type="compositionally biased region" description="Basic and acidic residues" evidence="1">
    <location>
        <begin position="18"/>
        <end position="32"/>
    </location>
</feature>
<dbReference type="InterPro" id="IPR023346">
    <property type="entry name" value="Lysozyme-like_dom_sf"/>
</dbReference>